<dbReference type="SUPFAM" id="SSF50494">
    <property type="entry name" value="Trypsin-like serine proteases"/>
    <property type="match status" value="1"/>
</dbReference>
<proteinExistence type="inferred from homology"/>
<dbReference type="EC" id="3.4.21.-" evidence="6"/>
<dbReference type="GO" id="GO:0016787">
    <property type="term" value="F:hydrolase activity"/>
    <property type="evidence" value="ECO:0007669"/>
    <property type="project" value="UniProtKB-KW"/>
</dbReference>
<evidence type="ECO:0000256" key="2">
    <source>
        <dbReference type="ARBA" id="ARBA00022670"/>
    </source>
</evidence>
<evidence type="ECO:0000256" key="5">
    <source>
        <dbReference type="ARBA" id="ARBA00022825"/>
    </source>
</evidence>
<evidence type="ECO:0000313" key="9">
    <source>
        <dbReference type="Proteomes" id="UP001197626"/>
    </source>
</evidence>
<name>A0ABY3PB34_9STAP</name>
<feature type="chain" id="PRO_5044955132" description="Serine protease" evidence="6">
    <location>
        <begin position="28"/>
        <end position="275"/>
    </location>
</feature>
<dbReference type="PRINTS" id="PR00839">
    <property type="entry name" value="V8PROTEASE"/>
</dbReference>
<keyword evidence="4 6" id="KW-0378">Hydrolase</keyword>
<gene>
    <name evidence="8" type="ORF">LN051_08050</name>
</gene>
<evidence type="ECO:0000256" key="3">
    <source>
        <dbReference type="ARBA" id="ARBA00022729"/>
    </source>
</evidence>
<keyword evidence="5 6" id="KW-0720">Serine protease</keyword>
<dbReference type="InterPro" id="IPR043504">
    <property type="entry name" value="Peptidase_S1_PA_chymotrypsin"/>
</dbReference>
<dbReference type="EMBL" id="CP086654">
    <property type="protein sequence ID" value="UEX89523.1"/>
    <property type="molecule type" value="Genomic_DNA"/>
</dbReference>
<dbReference type="Proteomes" id="UP001197626">
    <property type="component" value="Chromosome"/>
</dbReference>
<comment type="similarity">
    <text evidence="1 6">Belongs to the peptidase S1B family.</text>
</comment>
<feature type="domain" description="Peptidase S1" evidence="7">
    <location>
        <begin position="67"/>
        <end position="259"/>
    </location>
</feature>
<evidence type="ECO:0000313" key="8">
    <source>
        <dbReference type="EMBL" id="UEX89523.1"/>
    </source>
</evidence>
<dbReference type="InterPro" id="IPR009003">
    <property type="entry name" value="Peptidase_S1_PA"/>
</dbReference>
<accession>A0ABY3PB34</accession>
<dbReference type="InterPro" id="IPR008256">
    <property type="entry name" value="Peptidase_S1B"/>
</dbReference>
<dbReference type="Gene3D" id="2.40.10.10">
    <property type="entry name" value="Trypsin-like serine proteases"/>
    <property type="match status" value="2"/>
</dbReference>
<dbReference type="RefSeq" id="WP_229292031.1">
    <property type="nucleotide sequence ID" value="NZ_CP086654.1"/>
</dbReference>
<keyword evidence="3 6" id="KW-0732">Signal</keyword>
<dbReference type="InterPro" id="IPR001254">
    <property type="entry name" value="Trypsin_dom"/>
</dbReference>
<feature type="signal peptide" evidence="6">
    <location>
        <begin position="1"/>
        <end position="27"/>
    </location>
</feature>
<reference evidence="8 9" key="1">
    <citation type="journal article" date="2022" name="Pathogens">
        <title>Staphylococcus ratti sp. nov. Isolated from a Lab Rat.</title>
        <authorList>
            <person name="Kovarovic V."/>
            <person name="Sedlacek I."/>
            <person name="Petras P."/>
            <person name="Kralova S."/>
            <person name="Maslanova I."/>
            <person name="Svec P."/>
            <person name="Neumann-Schaal M."/>
            <person name="Botka T."/>
            <person name="Gelbicova T."/>
            <person name="Stankova E."/>
            <person name="Doskar J."/>
            <person name="Pantucek R."/>
        </authorList>
    </citation>
    <scope>NUCLEOTIDE SEQUENCE [LARGE SCALE GENOMIC DNA]</scope>
    <source>
        <strain evidence="8 9">CCM 9025</strain>
    </source>
</reference>
<evidence type="ECO:0000256" key="6">
    <source>
        <dbReference type="RuleBase" id="RU004296"/>
    </source>
</evidence>
<keyword evidence="9" id="KW-1185">Reference proteome</keyword>
<evidence type="ECO:0000259" key="7">
    <source>
        <dbReference type="Pfam" id="PF00089"/>
    </source>
</evidence>
<sequence length="275" mass="30458">MNAHLKTKLFLILLLLVAGVFQGHAEAANQSDTREYVKNMDRAPYRSVVALDAKFGNFEGTREKGIHEIGTGTVIGKDTIVTAAHVVYGIKETLRGGYATEVTATPAQNGKQAPYGKFKVKSIKVHEGYMNEENIENYLHFGYDIAIIKVAPNKKGQHIGDVVEPLKVKKADQVKGSKILTVGYPGDKVKHYRFNRTPWQSVGTVVGNYRIHNMFQTNFYSAGGQSGASAIDLSDNKVIGILSFGDRHATGFIQFNQEIYPWLKNNLKNYKGHAL</sequence>
<evidence type="ECO:0000256" key="1">
    <source>
        <dbReference type="ARBA" id="ARBA00008764"/>
    </source>
</evidence>
<protein>
    <recommendedName>
        <fullName evidence="6">Serine protease</fullName>
        <ecNumber evidence="6">3.4.21.-</ecNumber>
    </recommendedName>
</protein>
<dbReference type="PANTHER" id="PTHR15462:SF8">
    <property type="entry name" value="SERINE PROTEASE"/>
    <property type="match status" value="1"/>
</dbReference>
<dbReference type="PANTHER" id="PTHR15462">
    <property type="entry name" value="SERINE PROTEASE"/>
    <property type="match status" value="1"/>
</dbReference>
<dbReference type="InterPro" id="IPR050966">
    <property type="entry name" value="Glutamyl_endopeptidase"/>
</dbReference>
<evidence type="ECO:0000256" key="4">
    <source>
        <dbReference type="ARBA" id="ARBA00022801"/>
    </source>
</evidence>
<organism evidence="8 9">
    <name type="scientific">Staphylococcus ratti</name>
    <dbReference type="NCBI Taxonomy" id="2892440"/>
    <lineage>
        <taxon>Bacteria</taxon>
        <taxon>Bacillati</taxon>
        <taxon>Bacillota</taxon>
        <taxon>Bacilli</taxon>
        <taxon>Bacillales</taxon>
        <taxon>Staphylococcaceae</taxon>
        <taxon>Staphylococcus</taxon>
    </lineage>
</organism>
<keyword evidence="2 6" id="KW-0645">Protease</keyword>
<dbReference type="Pfam" id="PF00089">
    <property type="entry name" value="Trypsin"/>
    <property type="match status" value="1"/>
</dbReference>